<protein>
    <submittedName>
        <fullName evidence="1">Uncharacterized protein</fullName>
    </submittedName>
</protein>
<dbReference type="AlphaFoldDB" id="A0A1A2Z0A7"/>
<accession>A0A1A2Z0A7</accession>
<organism evidence="1 2">
    <name type="scientific">Mycobacterium colombiense</name>
    <dbReference type="NCBI Taxonomy" id="339268"/>
    <lineage>
        <taxon>Bacteria</taxon>
        <taxon>Bacillati</taxon>
        <taxon>Actinomycetota</taxon>
        <taxon>Actinomycetes</taxon>
        <taxon>Mycobacteriales</taxon>
        <taxon>Mycobacteriaceae</taxon>
        <taxon>Mycobacterium</taxon>
        <taxon>Mycobacterium avium complex (MAC)</taxon>
    </lineage>
</organism>
<dbReference type="Proteomes" id="UP000091846">
    <property type="component" value="Unassembled WGS sequence"/>
</dbReference>
<name>A0A1A2Z0A7_9MYCO</name>
<gene>
    <name evidence="1" type="ORF">A5708_19300</name>
</gene>
<dbReference type="OrthoDB" id="4764576at2"/>
<sequence length="65" mass="7405">MVRQFKKRVEANGFKFEAFLVNSALLTAEQRRNALLHPDIARVVSYSDITGETAVTNVNRERGIR</sequence>
<reference evidence="1 2" key="1">
    <citation type="submission" date="2016-06" db="EMBL/GenBank/DDBJ databases">
        <authorList>
            <person name="Kjaerup R.B."/>
            <person name="Dalgaard T.S."/>
            <person name="Juul-Madsen H.R."/>
        </authorList>
    </citation>
    <scope>NUCLEOTIDE SEQUENCE [LARGE SCALE GENOMIC DNA]</scope>
    <source>
        <strain evidence="1 2">E1334</strain>
    </source>
</reference>
<comment type="caution">
    <text evidence="1">The sequence shown here is derived from an EMBL/GenBank/DDBJ whole genome shotgun (WGS) entry which is preliminary data.</text>
</comment>
<evidence type="ECO:0000313" key="2">
    <source>
        <dbReference type="Proteomes" id="UP000091846"/>
    </source>
</evidence>
<evidence type="ECO:0000313" key="1">
    <source>
        <dbReference type="EMBL" id="OBI43068.1"/>
    </source>
</evidence>
<proteinExistence type="predicted"/>
<dbReference type="EMBL" id="LZKI01000064">
    <property type="protein sequence ID" value="OBI43068.1"/>
    <property type="molecule type" value="Genomic_DNA"/>
</dbReference>